<evidence type="ECO:0000256" key="3">
    <source>
        <dbReference type="ARBA" id="ARBA00022679"/>
    </source>
</evidence>
<dbReference type="PROSITE" id="PS00600">
    <property type="entry name" value="AA_TRANSFER_CLASS_3"/>
    <property type="match status" value="1"/>
</dbReference>
<evidence type="ECO:0000313" key="7">
    <source>
        <dbReference type="Proteomes" id="UP000820977"/>
    </source>
</evidence>
<dbReference type="CDD" id="cd00610">
    <property type="entry name" value="OAT_like"/>
    <property type="match status" value="1"/>
</dbReference>
<dbReference type="GO" id="GO:0008483">
    <property type="term" value="F:transaminase activity"/>
    <property type="evidence" value="ECO:0007669"/>
    <property type="project" value="UniProtKB-KW"/>
</dbReference>
<dbReference type="InterPro" id="IPR015421">
    <property type="entry name" value="PyrdxlP-dep_Trfase_major"/>
</dbReference>
<dbReference type="Gene3D" id="3.90.1150.10">
    <property type="entry name" value="Aspartate Aminotransferase, domain 1"/>
    <property type="match status" value="1"/>
</dbReference>
<dbReference type="InterPro" id="IPR015424">
    <property type="entry name" value="PyrdxlP-dep_Trfase"/>
</dbReference>
<evidence type="ECO:0000256" key="4">
    <source>
        <dbReference type="ARBA" id="ARBA00022898"/>
    </source>
</evidence>
<dbReference type="InterPro" id="IPR050103">
    <property type="entry name" value="Class-III_PLP-dep_AT"/>
</dbReference>
<sequence>MELFDVYPLLDINIVKGSGCKVWDDKGTEYLDLYGGHAVISIGHSHPHYINKVNEQLNKLGFYSNSVINTMQQKLASRLGKICGYDDYQLFLINSGAEANENALKLASFTNGRTRVLAASKAFHGRTSLAVEATDNPKIIAPINANNHVTYLPLNDIMAWKRELEKGDVCACIIECIQGVGGIRLADAGFAQKLQKACREHGAVLICDEIQCGYGRSGKFFAHQWLGIRPDIITVAKGIANGFPMGALLISPQFKPQYGQLGTTFGGNHLACSAALAVLDVMEDENLVENARETGDYLIGRLKELQKENSHITDVRGRGLMIGIELDIPHKHVREKLVYELHCFTGCASTNILRLLPPLCFTKEMADEFIIRLKKALG</sequence>
<dbReference type="EMBL" id="JABKKJ010000007">
    <property type="protein sequence ID" value="NPE25092.1"/>
    <property type="molecule type" value="Genomic_DNA"/>
</dbReference>
<dbReference type="Pfam" id="PF00202">
    <property type="entry name" value="Aminotran_3"/>
    <property type="match status" value="1"/>
</dbReference>
<dbReference type="PANTHER" id="PTHR11986">
    <property type="entry name" value="AMINOTRANSFERASE CLASS III"/>
    <property type="match status" value="1"/>
</dbReference>
<comment type="cofactor">
    <cofactor evidence="1">
        <name>pyridoxal 5'-phosphate</name>
        <dbReference type="ChEBI" id="CHEBI:597326"/>
    </cofactor>
</comment>
<evidence type="ECO:0000313" key="6">
    <source>
        <dbReference type="EMBL" id="NPE25092.1"/>
    </source>
</evidence>
<dbReference type="InterPro" id="IPR005814">
    <property type="entry name" value="Aminotrans_3"/>
</dbReference>
<protein>
    <submittedName>
        <fullName evidence="6">Aminotransferase class III-fold pyridoxal phosphate-dependent enzyme</fullName>
    </submittedName>
</protein>
<comment type="caution">
    <text evidence="6">The sequence shown here is derived from an EMBL/GenBank/DDBJ whole genome shotgun (WGS) entry which is preliminary data.</text>
</comment>
<dbReference type="Gene3D" id="3.40.640.10">
    <property type="entry name" value="Type I PLP-dependent aspartate aminotransferase-like (Major domain)"/>
    <property type="match status" value="1"/>
</dbReference>
<evidence type="ECO:0000256" key="1">
    <source>
        <dbReference type="ARBA" id="ARBA00001933"/>
    </source>
</evidence>
<reference evidence="6 7" key="1">
    <citation type="submission" date="2020-05" db="EMBL/GenBank/DDBJ databases">
        <title>Distinct polysaccharide utilization as determinants for interspecies competition between intestinal Prevotella spp.</title>
        <authorList>
            <person name="Galvez E.J.C."/>
            <person name="Iljazovic A."/>
            <person name="Strowig T."/>
        </authorList>
    </citation>
    <scope>NUCLEOTIDE SEQUENCE [LARGE SCALE GENOMIC DNA]</scope>
    <source>
        <strain evidence="6 7">PCHR</strain>
    </source>
</reference>
<gene>
    <name evidence="6" type="ORF">HPS54_06100</name>
</gene>
<dbReference type="PANTHER" id="PTHR11986:SF79">
    <property type="entry name" value="ACETYLORNITHINE AMINOTRANSFERASE, MITOCHONDRIAL"/>
    <property type="match status" value="1"/>
</dbReference>
<proteinExistence type="inferred from homology"/>
<keyword evidence="2 6" id="KW-0032">Aminotransferase</keyword>
<comment type="similarity">
    <text evidence="5">Belongs to the class-III pyridoxal-phosphate-dependent aminotransferase family.</text>
</comment>
<dbReference type="InterPro" id="IPR015422">
    <property type="entry name" value="PyrdxlP-dep_Trfase_small"/>
</dbReference>
<keyword evidence="7" id="KW-1185">Reference proteome</keyword>
<dbReference type="InterPro" id="IPR049704">
    <property type="entry name" value="Aminotrans_3_PPA_site"/>
</dbReference>
<organism evidence="6 7">
    <name type="scientific">Xylanibacter caecicola</name>
    <dbReference type="NCBI Taxonomy" id="2736294"/>
    <lineage>
        <taxon>Bacteria</taxon>
        <taxon>Pseudomonadati</taxon>
        <taxon>Bacteroidota</taxon>
        <taxon>Bacteroidia</taxon>
        <taxon>Bacteroidales</taxon>
        <taxon>Prevotellaceae</taxon>
        <taxon>Xylanibacter</taxon>
    </lineage>
</organism>
<dbReference type="PIRSF" id="PIRSF000521">
    <property type="entry name" value="Transaminase_4ab_Lys_Orn"/>
    <property type="match status" value="1"/>
</dbReference>
<dbReference type="SUPFAM" id="SSF53383">
    <property type="entry name" value="PLP-dependent transferases"/>
    <property type="match status" value="1"/>
</dbReference>
<dbReference type="RefSeq" id="WP_172344577.1">
    <property type="nucleotide sequence ID" value="NZ_CASYYZ010000025.1"/>
</dbReference>
<accession>A0ABX2B0V6</accession>
<dbReference type="Proteomes" id="UP000820977">
    <property type="component" value="Unassembled WGS sequence"/>
</dbReference>
<keyword evidence="4 5" id="KW-0663">Pyridoxal phosphate</keyword>
<name>A0ABX2B0V6_9BACT</name>
<evidence type="ECO:0000256" key="2">
    <source>
        <dbReference type="ARBA" id="ARBA00022576"/>
    </source>
</evidence>
<evidence type="ECO:0000256" key="5">
    <source>
        <dbReference type="RuleBase" id="RU003560"/>
    </source>
</evidence>
<keyword evidence="3" id="KW-0808">Transferase</keyword>